<reference evidence="2 3" key="1">
    <citation type="submission" date="2020-01" db="EMBL/GenBank/DDBJ databases">
        <title>Genome sequence of Desulfovibrio aerotolerans DSM 16695(T).</title>
        <authorList>
            <person name="Karnachuk O."/>
            <person name="Avakyan M."/>
            <person name="Mardanov A."/>
            <person name="Kadnikov V."/>
            <person name="Ravin N."/>
        </authorList>
    </citation>
    <scope>NUCLEOTIDE SEQUENCE [LARGE SCALE GENOMIC DNA]</scope>
    <source>
        <strain evidence="2 3">DSM 16695</strain>
    </source>
</reference>
<sequence length="168" mass="18104">MAGAGARLPFAAGVFDACRIERTLQHVPDPGLVLAEMARATRPGGTVLAVEPDWGTFVVDSDFTNVSRRLAHFWCDSFRCGWIGRRLGRLLAAAGLDGVEIVPLSLVLRRLEAAEAVYSLLETADRAAADGAVSAAEATAFAAEQRRRDTEGTFFFSLTFFMAVGRKP</sequence>
<keyword evidence="3" id="KW-1185">Reference proteome</keyword>
<dbReference type="AlphaFoldDB" id="A0A7C9N3W7"/>
<dbReference type="InterPro" id="IPR013216">
    <property type="entry name" value="Methyltransf_11"/>
</dbReference>
<dbReference type="RefSeq" id="WP_160958400.1">
    <property type="nucleotide sequence ID" value="NZ_WVUD01000002.1"/>
</dbReference>
<dbReference type="Gene3D" id="3.40.50.150">
    <property type="entry name" value="Vaccinia Virus protein VP39"/>
    <property type="match status" value="1"/>
</dbReference>
<dbReference type="SUPFAM" id="SSF53335">
    <property type="entry name" value="S-adenosyl-L-methionine-dependent methyltransferases"/>
    <property type="match status" value="1"/>
</dbReference>
<keyword evidence="2" id="KW-0808">Transferase</keyword>
<dbReference type="GO" id="GO:0008757">
    <property type="term" value="F:S-adenosylmethionine-dependent methyltransferase activity"/>
    <property type="evidence" value="ECO:0007669"/>
    <property type="project" value="InterPro"/>
</dbReference>
<accession>A0A7C9N3W7</accession>
<dbReference type="GO" id="GO:0032259">
    <property type="term" value="P:methylation"/>
    <property type="evidence" value="ECO:0007669"/>
    <property type="project" value="UniProtKB-KW"/>
</dbReference>
<dbReference type="OrthoDB" id="163232at2"/>
<evidence type="ECO:0000259" key="1">
    <source>
        <dbReference type="Pfam" id="PF08241"/>
    </source>
</evidence>
<comment type="caution">
    <text evidence="2">The sequence shown here is derived from an EMBL/GenBank/DDBJ whole genome shotgun (WGS) entry which is preliminary data.</text>
</comment>
<keyword evidence="2" id="KW-0489">Methyltransferase</keyword>
<dbReference type="EMBL" id="WVUD01000002">
    <property type="protein sequence ID" value="MYL82015.1"/>
    <property type="molecule type" value="Genomic_DNA"/>
</dbReference>
<feature type="domain" description="Methyltransferase type 11" evidence="1">
    <location>
        <begin position="4"/>
        <end position="48"/>
    </location>
</feature>
<gene>
    <name evidence="2" type="ORF">GTA51_02535</name>
</gene>
<organism evidence="2 3">
    <name type="scientific">Solidesulfovibrio aerotolerans</name>
    <dbReference type="NCBI Taxonomy" id="295255"/>
    <lineage>
        <taxon>Bacteria</taxon>
        <taxon>Pseudomonadati</taxon>
        <taxon>Thermodesulfobacteriota</taxon>
        <taxon>Desulfovibrionia</taxon>
        <taxon>Desulfovibrionales</taxon>
        <taxon>Desulfovibrionaceae</taxon>
        <taxon>Solidesulfovibrio</taxon>
    </lineage>
</organism>
<dbReference type="InterPro" id="IPR029063">
    <property type="entry name" value="SAM-dependent_MTases_sf"/>
</dbReference>
<evidence type="ECO:0000313" key="3">
    <source>
        <dbReference type="Proteomes" id="UP000482487"/>
    </source>
</evidence>
<name>A0A7C9N3W7_9BACT</name>
<dbReference type="Pfam" id="PF08241">
    <property type="entry name" value="Methyltransf_11"/>
    <property type="match status" value="1"/>
</dbReference>
<proteinExistence type="predicted"/>
<evidence type="ECO:0000313" key="2">
    <source>
        <dbReference type="EMBL" id="MYL82015.1"/>
    </source>
</evidence>
<dbReference type="Proteomes" id="UP000482487">
    <property type="component" value="Unassembled WGS sequence"/>
</dbReference>
<protein>
    <submittedName>
        <fullName evidence="2">Methyltransferase domain-containing protein</fullName>
    </submittedName>
</protein>